<proteinExistence type="predicted"/>
<dbReference type="GO" id="GO:0017056">
    <property type="term" value="F:structural constituent of nuclear pore"/>
    <property type="evidence" value="ECO:0007669"/>
    <property type="project" value="InterPro"/>
</dbReference>
<dbReference type="InterPro" id="IPR037624">
    <property type="entry name" value="Nup133-like"/>
</dbReference>
<name>A0A3S5AL81_9PLAT</name>
<organism evidence="4 5">
    <name type="scientific">Protopolystoma xenopodis</name>
    <dbReference type="NCBI Taxonomy" id="117903"/>
    <lineage>
        <taxon>Eukaryota</taxon>
        <taxon>Metazoa</taxon>
        <taxon>Spiralia</taxon>
        <taxon>Lophotrochozoa</taxon>
        <taxon>Platyhelminthes</taxon>
        <taxon>Monogenea</taxon>
        <taxon>Polyopisthocotylea</taxon>
        <taxon>Polystomatidea</taxon>
        <taxon>Polystomatidae</taxon>
        <taxon>Protopolystoma</taxon>
    </lineage>
</organism>
<evidence type="ECO:0000313" key="5">
    <source>
        <dbReference type="Proteomes" id="UP000784294"/>
    </source>
</evidence>
<keyword evidence="5" id="KW-1185">Reference proteome</keyword>
<evidence type="ECO:0000256" key="1">
    <source>
        <dbReference type="ARBA" id="ARBA00004123"/>
    </source>
</evidence>
<comment type="subcellular location">
    <subcellularLocation>
        <location evidence="1">Nucleus</location>
    </subcellularLocation>
</comment>
<keyword evidence="2" id="KW-0813">Transport</keyword>
<evidence type="ECO:0000256" key="2">
    <source>
        <dbReference type="ARBA" id="ARBA00022448"/>
    </source>
</evidence>
<dbReference type="GO" id="GO:0016973">
    <property type="term" value="P:poly(A)+ mRNA export from nucleus"/>
    <property type="evidence" value="ECO:0007669"/>
    <property type="project" value="TreeGrafter"/>
</dbReference>
<dbReference type="EMBL" id="CAAALY010041369">
    <property type="protein sequence ID" value="VEL19384.1"/>
    <property type="molecule type" value="Genomic_DNA"/>
</dbReference>
<protein>
    <submittedName>
        <fullName evidence="4">Uncharacterized protein</fullName>
    </submittedName>
</protein>
<accession>A0A3S5AL81</accession>
<dbReference type="GO" id="GO:0006606">
    <property type="term" value="P:protein import into nucleus"/>
    <property type="evidence" value="ECO:0007669"/>
    <property type="project" value="TreeGrafter"/>
</dbReference>
<evidence type="ECO:0000313" key="4">
    <source>
        <dbReference type="EMBL" id="VEL19384.1"/>
    </source>
</evidence>
<evidence type="ECO:0000256" key="3">
    <source>
        <dbReference type="ARBA" id="ARBA00023242"/>
    </source>
</evidence>
<dbReference type="Gene3D" id="1.20.58.1380">
    <property type="match status" value="1"/>
</dbReference>
<dbReference type="PANTHER" id="PTHR13405:SF11">
    <property type="entry name" value="NUCLEAR PORE COMPLEX PROTEIN NUP133"/>
    <property type="match status" value="1"/>
</dbReference>
<dbReference type="PANTHER" id="PTHR13405">
    <property type="entry name" value="NUCLEAR PORE COMPLEX PROTEIN NUP133"/>
    <property type="match status" value="1"/>
</dbReference>
<comment type="caution">
    <text evidence="4">The sequence shown here is derived from an EMBL/GenBank/DDBJ whole genome shotgun (WGS) entry which is preliminary data.</text>
</comment>
<gene>
    <name evidence="4" type="ORF">PXEA_LOCUS12824</name>
</gene>
<dbReference type="GO" id="GO:0000972">
    <property type="term" value="P:transcription-dependent tethering of RNA polymerase II gene DNA at nuclear periphery"/>
    <property type="evidence" value="ECO:0007669"/>
    <property type="project" value="TreeGrafter"/>
</dbReference>
<dbReference type="AlphaFoldDB" id="A0A3S5AL81"/>
<dbReference type="Proteomes" id="UP000784294">
    <property type="component" value="Unassembled WGS sequence"/>
</dbReference>
<keyword evidence="3" id="KW-0539">Nucleus</keyword>
<sequence length="186" mass="19964">MSFSYTFYSQLRHSSGIDKSKLGLSATSQAHPASCLVSTSATMASRLKASSTFSRTDTVSKFLCRSDTQDLAWTHHLASGQYASAGVTLFAEGLRETRLIGRRKTLLSLSKLAQLAANAAPPSASASSAANCLDNTMSTFSESDLPVELTDIHYLTDKLLEVISAQVSLYLLRSVPTNSCLFVSLI</sequence>
<reference evidence="4" key="1">
    <citation type="submission" date="2018-11" db="EMBL/GenBank/DDBJ databases">
        <authorList>
            <consortium name="Pathogen Informatics"/>
        </authorList>
    </citation>
    <scope>NUCLEOTIDE SEQUENCE</scope>
</reference>
<dbReference type="GO" id="GO:0031080">
    <property type="term" value="C:nuclear pore outer ring"/>
    <property type="evidence" value="ECO:0007669"/>
    <property type="project" value="TreeGrafter"/>
</dbReference>